<dbReference type="Gene3D" id="1.20.1280.50">
    <property type="match status" value="1"/>
</dbReference>
<evidence type="ECO:0000259" key="1">
    <source>
        <dbReference type="PROSITE" id="PS50181"/>
    </source>
</evidence>
<dbReference type="InterPro" id="IPR011043">
    <property type="entry name" value="Gal_Oxase/kelch_b-propeller"/>
</dbReference>
<keyword evidence="3" id="KW-1185">Reference proteome</keyword>
<dbReference type="PANTHER" id="PTHR31672">
    <property type="entry name" value="BNACNNG10540D PROTEIN"/>
    <property type="match status" value="1"/>
</dbReference>
<dbReference type="EMBL" id="JAAMPC010000006">
    <property type="protein sequence ID" value="KAG2306390.1"/>
    <property type="molecule type" value="Genomic_DNA"/>
</dbReference>
<dbReference type="SUPFAM" id="SSF81383">
    <property type="entry name" value="F-box domain"/>
    <property type="match status" value="1"/>
</dbReference>
<dbReference type="InterPro" id="IPR017451">
    <property type="entry name" value="F-box-assoc_interact_dom"/>
</dbReference>
<dbReference type="InterPro" id="IPR006527">
    <property type="entry name" value="F-box-assoc_dom_typ1"/>
</dbReference>
<dbReference type="Proteomes" id="UP000886595">
    <property type="component" value="Unassembled WGS sequence"/>
</dbReference>
<accession>A0A8X7V7L5</accession>
<dbReference type="SUPFAM" id="SSF50965">
    <property type="entry name" value="Galactose oxidase, central domain"/>
    <property type="match status" value="1"/>
</dbReference>
<dbReference type="InterPro" id="IPR050796">
    <property type="entry name" value="SCF_F-box_component"/>
</dbReference>
<dbReference type="PANTHER" id="PTHR31672:SF13">
    <property type="entry name" value="F-BOX PROTEIN CPR30-LIKE"/>
    <property type="match status" value="1"/>
</dbReference>
<comment type="caution">
    <text evidence="2">The sequence shown here is derived from an EMBL/GenBank/DDBJ whole genome shotgun (WGS) entry which is preliminary data.</text>
</comment>
<dbReference type="InterPro" id="IPR001810">
    <property type="entry name" value="F-box_dom"/>
</dbReference>
<name>A0A8X7V7L5_BRACI</name>
<dbReference type="Pfam" id="PF00646">
    <property type="entry name" value="F-box"/>
    <property type="match status" value="1"/>
</dbReference>
<dbReference type="NCBIfam" id="TIGR01640">
    <property type="entry name" value="F_box_assoc_1"/>
    <property type="match status" value="1"/>
</dbReference>
<gene>
    <name evidence="2" type="ORF">Bca52824_026138</name>
</gene>
<proteinExistence type="predicted"/>
<protein>
    <recommendedName>
        <fullName evidence="1">F-box domain-containing protein</fullName>
    </recommendedName>
</protein>
<dbReference type="AlphaFoldDB" id="A0A8X7V7L5"/>
<dbReference type="CDD" id="cd22157">
    <property type="entry name" value="F-box_AtFBW1-like"/>
    <property type="match status" value="1"/>
</dbReference>
<dbReference type="Pfam" id="PF07734">
    <property type="entry name" value="FBA_1"/>
    <property type="match status" value="1"/>
</dbReference>
<evidence type="ECO:0000313" key="3">
    <source>
        <dbReference type="Proteomes" id="UP000886595"/>
    </source>
</evidence>
<feature type="domain" description="F-box" evidence="1">
    <location>
        <begin position="1"/>
        <end position="46"/>
    </location>
</feature>
<evidence type="ECO:0000313" key="2">
    <source>
        <dbReference type="EMBL" id="KAG2306390.1"/>
    </source>
</evidence>
<reference evidence="2 3" key="1">
    <citation type="submission" date="2020-02" db="EMBL/GenBank/DDBJ databases">
        <authorList>
            <person name="Ma Q."/>
            <person name="Huang Y."/>
            <person name="Song X."/>
            <person name="Pei D."/>
        </authorList>
    </citation>
    <scope>NUCLEOTIDE SEQUENCE [LARGE SCALE GENOMIC DNA]</scope>
    <source>
        <strain evidence="2">Sxm20200214</strain>
        <tissue evidence="2">Leaf</tissue>
    </source>
</reference>
<sequence>MKISNLPMDLMEEILYRVPVKSIGAVRSTCKNWNVLCKDERFAKKHIDKAAREKLVLAITGNTKNHLISIKFYDFHNKNFDISINSIGKLVTQENSDLVVVRRVFYCNGLLMYLCGHIKRGLFVWNPYWGKTRWVNCPTERSYEVFSLGYDKSCGGHKILRLSSHDNNVIHIDIYDVSSDSWKTHDAAFHNNIIEYTEPVLSLKGNTYWHVVSGYGFLQCFDFTRERLGPCLPPPFDMSYGCIGSLYSVKEEKLGLLLIQQGGFEIDVWVTNMIEPDAVSWSKLFKAETLQLYRGFLFGSFLIDEENKIVVIFDSYHICYNTNTNKIDGESGHFRKVEKIESPRL</sequence>
<dbReference type="SMART" id="SM00256">
    <property type="entry name" value="FBOX"/>
    <property type="match status" value="1"/>
</dbReference>
<organism evidence="2 3">
    <name type="scientific">Brassica carinata</name>
    <name type="common">Ethiopian mustard</name>
    <name type="synonym">Abyssinian cabbage</name>
    <dbReference type="NCBI Taxonomy" id="52824"/>
    <lineage>
        <taxon>Eukaryota</taxon>
        <taxon>Viridiplantae</taxon>
        <taxon>Streptophyta</taxon>
        <taxon>Embryophyta</taxon>
        <taxon>Tracheophyta</taxon>
        <taxon>Spermatophyta</taxon>
        <taxon>Magnoliopsida</taxon>
        <taxon>eudicotyledons</taxon>
        <taxon>Gunneridae</taxon>
        <taxon>Pentapetalae</taxon>
        <taxon>rosids</taxon>
        <taxon>malvids</taxon>
        <taxon>Brassicales</taxon>
        <taxon>Brassicaceae</taxon>
        <taxon>Brassiceae</taxon>
        <taxon>Brassica</taxon>
    </lineage>
</organism>
<dbReference type="OrthoDB" id="1113282at2759"/>
<dbReference type="PROSITE" id="PS50181">
    <property type="entry name" value="FBOX"/>
    <property type="match status" value="1"/>
</dbReference>
<dbReference type="InterPro" id="IPR036047">
    <property type="entry name" value="F-box-like_dom_sf"/>
</dbReference>